<sequence>MHDAPSSSRRRIAGVAAALAALALAAPAVAQADSVAYIKSGNVFLATTDGSREYQVTFDGGYSTVSQADNGRMAALRGDHIVHLERDGRVIADIVTPVSTTQDPSMSFRGPFDPAISPDGKRVAYSYYWQYTGYGPGCQPPYCSLQRLYHGTAFTDPNRLTAWDEPGFKRRSGWKDPSWIDNDTVLLTDPYIQPNEDAILWSPSAADDSGLKRWFADHAFYGELKDSAMSRDKTAIATLVADGQKISIGNTVGGFYPDYPERCAMAQDDDPNTLLSSPTFAGDASKLFWAENTTGVHMATLPKFTTKGECPKFTDGGRLIAPGATNPDWGPADVPAPRQVPTPTNPGTPSKPGDGGAKGGGTTTETPTGTTVKLSVTKTKLAAALKRGLVLKLSGAANGKHTITAKFGKTTVAKGSVTVSGGEGKATLKFTSAGKKKLKGKRSAKLAISGAGTNATYTLKK</sequence>
<feature type="compositionally biased region" description="Gly residues" evidence="1">
    <location>
        <begin position="353"/>
        <end position="362"/>
    </location>
</feature>
<dbReference type="RefSeq" id="WP_202956507.1">
    <property type="nucleotide sequence ID" value="NZ_JAPCID010000014.1"/>
</dbReference>
<dbReference type="Proteomes" id="UP001147700">
    <property type="component" value="Unassembled WGS sequence"/>
</dbReference>
<feature type="signal peptide" evidence="2">
    <location>
        <begin position="1"/>
        <end position="32"/>
    </location>
</feature>
<organism evidence="3 4">
    <name type="scientific">Solirubrobacter deserti</name>
    <dbReference type="NCBI Taxonomy" id="2282478"/>
    <lineage>
        <taxon>Bacteria</taxon>
        <taxon>Bacillati</taxon>
        <taxon>Actinomycetota</taxon>
        <taxon>Thermoleophilia</taxon>
        <taxon>Solirubrobacterales</taxon>
        <taxon>Solirubrobacteraceae</taxon>
        <taxon>Solirubrobacter</taxon>
    </lineage>
</organism>
<evidence type="ECO:0000313" key="4">
    <source>
        <dbReference type="Proteomes" id="UP001147700"/>
    </source>
</evidence>
<keyword evidence="2" id="KW-0732">Signal</keyword>
<name>A0ABT4RIV6_9ACTN</name>
<dbReference type="SUPFAM" id="SSF69322">
    <property type="entry name" value="Tricorn protease domain 2"/>
    <property type="match status" value="1"/>
</dbReference>
<feature type="chain" id="PRO_5045489187" description="Bacterial Ig-like domain-containing protein" evidence="2">
    <location>
        <begin position="33"/>
        <end position="461"/>
    </location>
</feature>
<dbReference type="EMBL" id="JAPCID010000014">
    <property type="protein sequence ID" value="MDA0138276.1"/>
    <property type="molecule type" value="Genomic_DNA"/>
</dbReference>
<evidence type="ECO:0000256" key="1">
    <source>
        <dbReference type="SAM" id="MobiDB-lite"/>
    </source>
</evidence>
<comment type="caution">
    <text evidence="3">The sequence shown here is derived from an EMBL/GenBank/DDBJ whole genome shotgun (WGS) entry which is preliminary data.</text>
</comment>
<dbReference type="InterPro" id="IPR006311">
    <property type="entry name" value="TAT_signal"/>
</dbReference>
<protein>
    <recommendedName>
        <fullName evidence="5">Bacterial Ig-like domain-containing protein</fullName>
    </recommendedName>
</protein>
<accession>A0ABT4RIV6</accession>
<keyword evidence="4" id="KW-1185">Reference proteome</keyword>
<evidence type="ECO:0008006" key="5">
    <source>
        <dbReference type="Google" id="ProtNLM"/>
    </source>
</evidence>
<gene>
    <name evidence="3" type="ORF">OJ962_12270</name>
</gene>
<dbReference type="PROSITE" id="PS51318">
    <property type="entry name" value="TAT"/>
    <property type="match status" value="1"/>
</dbReference>
<feature type="region of interest" description="Disordered" evidence="1">
    <location>
        <begin position="315"/>
        <end position="370"/>
    </location>
</feature>
<reference evidence="3" key="1">
    <citation type="submission" date="2022-10" db="EMBL/GenBank/DDBJ databases">
        <title>The WGS of Solirubrobacter sp. CPCC 204708.</title>
        <authorList>
            <person name="Jiang Z."/>
        </authorList>
    </citation>
    <scope>NUCLEOTIDE SEQUENCE</scope>
    <source>
        <strain evidence="3">CPCC 204708</strain>
    </source>
</reference>
<evidence type="ECO:0000256" key="2">
    <source>
        <dbReference type="SAM" id="SignalP"/>
    </source>
</evidence>
<proteinExistence type="predicted"/>
<evidence type="ECO:0000313" key="3">
    <source>
        <dbReference type="EMBL" id="MDA0138276.1"/>
    </source>
</evidence>